<dbReference type="EMBL" id="CAJOBF010017649">
    <property type="protein sequence ID" value="CAF4363957.1"/>
    <property type="molecule type" value="Genomic_DNA"/>
</dbReference>
<comment type="caution">
    <text evidence="1">The sequence shown here is derived from an EMBL/GenBank/DDBJ whole genome shotgun (WGS) entry which is preliminary data.</text>
</comment>
<evidence type="ECO:0000313" key="2">
    <source>
        <dbReference type="Proteomes" id="UP000663842"/>
    </source>
</evidence>
<dbReference type="PANTHER" id="PTHR35450:SF2">
    <property type="entry name" value="REVERSE TRANSCRIPTASE DOMAIN-CONTAINING PROTEIN"/>
    <property type="match status" value="1"/>
</dbReference>
<name>A0A820LYK0_9BILA</name>
<gene>
    <name evidence="1" type="ORF">UXM345_LOCUS36637</name>
</gene>
<proteinExistence type="predicted"/>
<dbReference type="Proteomes" id="UP000663842">
    <property type="component" value="Unassembled WGS sequence"/>
</dbReference>
<sequence length="301" mass="33891">MANRGKRCVISDAQSILKTYNINAEIDEAHSTVILDGAIFVDAKTLARHVVSLMRTANNNMRYEKWRDLPLAGRVLSSNANIDLVASFAWLKQGMLSSTAVRNVLAAQEGCLLTKTHPVHTKHSADLSCRACRKSKETIAHVISNCTTWLPTLYVDRHDSAARNIYYKLCQKYGLVPPHYTQQVLPVQENDTIKLYWNQPVQTKKIIRHNKPDIILFDKIKKTALVIEFAISWFTGIERQIDIKTNRYCVNGNYDQDLNVPYPNGDNLLRELQTAGWDASFLPIVIGATGEVLLGLSGKIK</sequence>
<organism evidence="1 2">
    <name type="scientific">Rotaria magnacalcarata</name>
    <dbReference type="NCBI Taxonomy" id="392030"/>
    <lineage>
        <taxon>Eukaryota</taxon>
        <taxon>Metazoa</taxon>
        <taxon>Spiralia</taxon>
        <taxon>Gnathifera</taxon>
        <taxon>Rotifera</taxon>
        <taxon>Eurotatoria</taxon>
        <taxon>Bdelloidea</taxon>
        <taxon>Philodinida</taxon>
        <taxon>Philodinidae</taxon>
        <taxon>Rotaria</taxon>
    </lineage>
</organism>
<accession>A0A820LYK0</accession>
<protein>
    <recommendedName>
        <fullName evidence="3">Reverse transcriptase</fullName>
    </recommendedName>
</protein>
<dbReference type="PANTHER" id="PTHR35450">
    <property type="entry name" value="REVERSE TRANSCRIPTASE DOMAIN-CONTAINING PROTEIN"/>
    <property type="match status" value="1"/>
</dbReference>
<feature type="non-terminal residue" evidence="1">
    <location>
        <position position="301"/>
    </location>
</feature>
<evidence type="ECO:0008006" key="3">
    <source>
        <dbReference type="Google" id="ProtNLM"/>
    </source>
</evidence>
<dbReference type="AlphaFoldDB" id="A0A820LYK0"/>
<reference evidence="1" key="1">
    <citation type="submission" date="2021-02" db="EMBL/GenBank/DDBJ databases">
        <authorList>
            <person name="Nowell W R."/>
        </authorList>
    </citation>
    <scope>NUCLEOTIDE SEQUENCE</scope>
</reference>
<evidence type="ECO:0000313" key="1">
    <source>
        <dbReference type="EMBL" id="CAF4363957.1"/>
    </source>
</evidence>